<dbReference type="Gene3D" id="1.50.10.20">
    <property type="match status" value="1"/>
</dbReference>
<dbReference type="Proteomes" id="UP001224845">
    <property type="component" value="Unassembled WGS sequence"/>
</dbReference>
<dbReference type="InterPro" id="IPR012669">
    <property type="entry name" value="Pectate_lyase"/>
</dbReference>
<dbReference type="EMBL" id="JAUSRV010000015">
    <property type="protein sequence ID" value="MDP9974096.1"/>
    <property type="molecule type" value="Genomic_DNA"/>
</dbReference>
<evidence type="ECO:0000256" key="1">
    <source>
        <dbReference type="SAM" id="MobiDB-lite"/>
    </source>
</evidence>
<feature type="compositionally biased region" description="Pro residues" evidence="1">
    <location>
        <begin position="27"/>
        <end position="45"/>
    </location>
</feature>
<gene>
    <name evidence="2" type="ORF">J2W39_005359</name>
</gene>
<reference evidence="2" key="1">
    <citation type="submission" date="2023-07" db="EMBL/GenBank/DDBJ databases">
        <title>Sorghum-associated microbial communities from plants grown in Nebraska, USA.</title>
        <authorList>
            <person name="Schachtman D."/>
        </authorList>
    </citation>
    <scope>NUCLEOTIDE SEQUENCE</scope>
    <source>
        <strain evidence="2">DS3315</strain>
    </source>
</reference>
<dbReference type="AlphaFoldDB" id="A0AAW8EML2"/>
<dbReference type="SUPFAM" id="SSF81853">
    <property type="entry name" value="Family 10 polysaccharide lyase"/>
    <property type="match status" value="1"/>
</dbReference>
<evidence type="ECO:0008006" key="4">
    <source>
        <dbReference type="Google" id="ProtNLM"/>
    </source>
</evidence>
<dbReference type="RefSeq" id="WP_307596216.1">
    <property type="nucleotide sequence ID" value="NZ_CAXUTJ020000001.1"/>
</dbReference>
<dbReference type="PROSITE" id="PS51257">
    <property type="entry name" value="PROKAR_LIPOPROTEIN"/>
    <property type="match status" value="1"/>
</dbReference>
<proteinExistence type="predicted"/>
<feature type="region of interest" description="Disordered" evidence="1">
    <location>
        <begin position="25"/>
        <end position="46"/>
    </location>
</feature>
<evidence type="ECO:0000313" key="2">
    <source>
        <dbReference type="EMBL" id="MDP9974096.1"/>
    </source>
</evidence>
<comment type="caution">
    <text evidence="2">The sequence shown here is derived from an EMBL/GenBank/DDBJ whole genome shotgun (WGS) entry which is preliminary data.</text>
</comment>
<evidence type="ECO:0000313" key="3">
    <source>
        <dbReference type="Proteomes" id="UP001224845"/>
    </source>
</evidence>
<protein>
    <recommendedName>
        <fullName evidence="4">Pectate lyase</fullName>
    </recommendedName>
</protein>
<sequence>MKRRNFVISTLSPLALSACGGGGDGPGFPPFPVPPPAPAPEPPPSTEALARKAMRRAAGFMDETVSYRGGYVWAYLPDFSTIWGEMEARRTMCWIQPPGTPTAGHCMLDAYHATGDELFYSAAERTALALVEAQHPAGGWNYIHDFAGEASLREWYATVGANGWRLEEFQHYYGNATFDDAGTAVSSQFLLRMYLEKRDARFLAALQKAIGFVTQAQFRSGVADGGWPQRYPPSPDAISSMPLPNPQQLPSGATAGMEDGDYTRHVTFNDDVAGENIKFLLMCVVALGDQSLVPYITRAMDCLRRMQQPGPQAGWGLQHLATDQNGRLAGAPAGARSYEPRSLATHTTQTNVQQLFNYFRLTGDRGYLARVPEALDWLDSCKLTDTMIAENPLLKGRTHPTFVELGTNQPRFVHRYGSNIHNGAYYVDHDHRATPSHYSAGRAIDIAGMRQTYAQLNGMSDTAIQQMVAASPLRHGEQRPLPKYFSLREVDFADLFADRVMTTPVVSAADAAAVMDKLDPKGYWLAPLSAVTNPYKGDGSSTPYTGDAYRSKHVGDVFDTSPYDPADPPLIEPYVKKEQPQGITVASFVANMGKLIAFTAPVA</sequence>
<organism evidence="2 3">
    <name type="scientific">Variovorax paradoxus</name>
    <dbReference type="NCBI Taxonomy" id="34073"/>
    <lineage>
        <taxon>Bacteria</taxon>
        <taxon>Pseudomonadati</taxon>
        <taxon>Pseudomonadota</taxon>
        <taxon>Betaproteobacteria</taxon>
        <taxon>Burkholderiales</taxon>
        <taxon>Comamonadaceae</taxon>
        <taxon>Variovorax</taxon>
    </lineage>
</organism>
<accession>A0AAW8EML2</accession>
<dbReference type="Pfam" id="PF09492">
    <property type="entry name" value="Pec_lyase"/>
    <property type="match status" value="1"/>
</dbReference>
<name>A0AAW8EML2_VARPD</name>